<dbReference type="Pfam" id="PF13306">
    <property type="entry name" value="LRR_5"/>
    <property type="match status" value="1"/>
</dbReference>
<protein>
    <submittedName>
        <fullName evidence="1">Leucine rich repeat-containing protein</fullName>
    </submittedName>
</protein>
<proteinExistence type="predicted"/>
<sequence length="567" mass="61933">MQKCVTIPQVKRTCLSYFNINTSVTQMDSPFLDVLFCCKKVIAGMLSLALVAGAVPASVGGFLTGGTAIVASAATEVASGDCGTTGHQTEVTWTLDSDGVLTISGTGPMASYSQKNMPWENYRKDKTPKITKIVVEPGITKIGDYAFYNCTSLNKVTIPNTVTSIGASSFKWCYLLDSVYIPNSVISIYSSAFNGCQNLKTVNFEDRIASSLSIGSGCFVSCNELATITPSGLMYSSGGKTYSLSEDALRSGNITILPNVTLALVPAVEATCKTNGNSAYYEGSNGKYYTLINNEYVEIEPDSWIIPATGHTYDETSPMWTWIRNGDTYDVSVKFKCKNCGDIVTPEETPTLTITENDGIKTFTASVTYNIIEYQSTKNESTSYTITINGNEKQYKYGTQVKAVANVPAGQYFEGWYETGTDNKISGSKTYYFYATRNMNIEPRYSDNIVTAQPVLTMNISDREDIGNGKNKVSFTYDWELPDGYTLEKAAIVRSYEVAEPNISTSDTNVHYTALTNARGTYRINLTMGTVSAAKTLRVCGYIKYKDNNGESHEAYTDVLTSAPLNQ</sequence>
<name>A0A1I1D5P1_RUMAL</name>
<dbReference type="OrthoDB" id="1819043at2"/>
<evidence type="ECO:0000313" key="1">
    <source>
        <dbReference type="EMBL" id="SFB68100.1"/>
    </source>
</evidence>
<reference evidence="1 2" key="1">
    <citation type="submission" date="2016-10" db="EMBL/GenBank/DDBJ databases">
        <authorList>
            <person name="de Groot N.N."/>
        </authorList>
    </citation>
    <scope>NUCLEOTIDE SEQUENCE [LARGE SCALE GENOMIC DNA]</scope>
    <source>
        <strain evidence="1 2">AR67</strain>
    </source>
</reference>
<dbReference type="Proteomes" id="UP000182192">
    <property type="component" value="Unassembled WGS sequence"/>
</dbReference>
<dbReference type="PANTHER" id="PTHR45661">
    <property type="entry name" value="SURFACE ANTIGEN"/>
    <property type="match status" value="1"/>
</dbReference>
<evidence type="ECO:0000313" key="2">
    <source>
        <dbReference type="Proteomes" id="UP000182192"/>
    </source>
</evidence>
<dbReference type="EMBL" id="FOKQ01000001">
    <property type="protein sequence ID" value="SFB68100.1"/>
    <property type="molecule type" value="Genomic_DNA"/>
</dbReference>
<dbReference type="AlphaFoldDB" id="A0A1I1D5P1"/>
<dbReference type="InterPro" id="IPR053139">
    <property type="entry name" value="Surface_bspA-like"/>
</dbReference>
<dbReference type="InterPro" id="IPR026906">
    <property type="entry name" value="LRR_5"/>
</dbReference>
<accession>A0A1I1D5P1</accession>
<dbReference type="SUPFAM" id="SSF52058">
    <property type="entry name" value="L domain-like"/>
    <property type="match status" value="1"/>
</dbReference>
<organism evidence="1 2">
    <name type="scientific">Ruminococcus albus</name>
    <dbReference type="NCBI Taxonomy" id="1264"/>
    <lineage>
        <taxon>Bacteria</taxon>
        <taxon>Bacillati</taxon>
        <taxon>Bacillota</taxon>
        <taxon>Clostridia</taxon>
        <taxon>Eubacteriales</taxon>
        <taxon>Oscillospiraceae</taxon>
        <taxon>Ruminococcus</taxon>
    </lineage>
</organism>
<dbReference type="InterPro" id="IPR032675">
    <property type="entry name" value="LRR_dom_sf"/>
</dbReference>
<gene>
    <name evidence="1" type="ORF">SAMN02910406_00222</name>
</gene>
<dbReference type="PANTHER" id="PTHR45661:SF3">
    <property type="entry name" value="IG-LIKE DOMAIN-CONTAINING PROTEIN"/>
    <property type="match status" value="1"/>
</dbReference>
<dbReference type="Gene3D" id="3.80.10.10">
    <property type="entry name" value="Ribonuclease Inhibitor"/>
    <property type="match status" value="1"/>
</dbReference>